<reference evidence="2" key="1">
    <citation type="journal article" date="2019" name="Int. J. Syst. Evol. Microbiol.">
        <title>The Global Catalogue of Microorganisms (GCM) 10K type strain sequencing project: providing services to taxonomists for standard genome sequencing and annotation.</title>
        <authorList>
            <consortium name="The Broad Institute Genomics Platform"/>
            <consortium name="The Broad Institute Genome Sequencing Center for Infectious Disease"/>
            <person name="Wu L."/>
            <person name="Ma J."/>
        </authorList>
    </citation>
    <scope>NUCLEOTIDE SEQUENCE [LARGE SCALE GENOMIC DNA]</scope>
    <source>
        <strain evidence="2">JCM 31921</strain>
    </source>
</reference>
<dbReference type="InterPro" id="IPR014942">
    <property type="entry name" value="AbiEii"/>
</dbReference>
<organism evidence="1 2">
    <name type="scientific">Rurimicrobium arvi</name>
    <dbReference type="NCBI Taxonomy" id="2049916"/>
    <lineage>
        <taxon>Bacteria</taxon>
        <taxon>Pseudomonadati</taxon>
        <taxon>Bacteroidota</taxon>
        <taxon>Chitinophagia</taxon>
        <taxon>Chitinophagales</taxon>
        <taxon>Chitinophagaceae</taxon>
        <taxon>Rurimicrobium</taxon>
    </lineage>
</organism>
<evidence type="ECO:0000313" key="1">
    <source>
        <dbReference type="EMBL" id="GAA4451605.1"/>
    </source>
</evidence>
<comment type="caution">
    <text evidence="1">The sequence shown here is derived from an EMBL/GenBank/DDBJ whole genome shotgun (WGS) entry which is preliminary data.</text>
</comment>
<sequence length="175" mass="19936">MSIDIDLFTDAPYGSLDFGKIDRYLRNSFTYVSPARLPEIVGLGMSYIVGSTPENSFKLDLFYVTDPFIFPVLNAERIRLAPTPEIAAMKMDVVQRGGRKKDFWDIHALMDQYTLADMIRFHKERYPYSHDGTLLNTNLTNFATADEDFDPVCLLGKHWEIIKLDIIDTMGGVQG</sequence>
<proteinExistence type="predicted"/>
<dbReference type="Proteomes" id="UP001501410">
    <property type="component" value="Unassembled WGS sequence"/>
</dbReference>
<dbReference type="EMBL" id="BAABEZ010000013">
    <property type="protein sequence ID" value="GAA4451605.1"/>
    <property type="molecule type" value="Genomic_DNA"/>
</dbReference>
<name>A0ABP8MMW6_9BACT</name>
<accession>A0ABP8MMW6</accession>
<evidence type="ECO:0000313" key="2">
    <source>
        <dbReference type="Proteomes" id="UP001501410"/>
    </source>
</evidence>
<gene>
    <name evidence="1" type="ORF">GCM10023092_09240</name>
</gene>
<protein>
    <submittedName>
        <fullName evidence="1">Uncharacterized protein</fullName>
    </submittedName>
</protein>
<dbReference type="Pfam" id="PF08843">
    <property type="entry name" value="AbiEii"/>
    <property type="match status" value="1"/>
</dbReference>
<keyword evidence="2" id="KW-1185">Reference proteome</keyword>